<evidence type="ECO:0000256" key="1">
    <source>
        <dbReference type="ARBA" id="ARBA00001974"/>
    </source>
</evidence>
<keyword evidence="3" id="KW-0285">Flavoprotein</keyword>
<dbReference type="PANTHER" id="PTHR42807">
    <property type="entry name" value="GLUTARYL-COA DEHYDROGENASE, MITOCHONDRIAL"/>
    <property type="match status" value="1"/>
</dbReference>
<keyword evidence="7" id="KW-0496">Mitochondrion</keyword>
<evidence type="ECO:0000259" key="8">
    <source>
        <dbReference type="Pfam" id="PF02770"/>
    </source>
</evidence>
<dbReference type="Gene3D" id="1.10.540.10">
    <property type="entry name" value="Acyl-CoA dehydrogenase/oxidase, N-terminal domain"/>
    <property type="match status" value="1"/>
</dbReference>
<dbReference type="GO" id="GO:0033539">
    <property type="term" value="P:fatty acid beta-oxidation using acyl-CoA dehydrogenase"/>
    <property type="evidence" value="ECO:0007669"/>
    <property type="project" value="TreeGrafter"/>
</dbReference>
<dbReference type="GO" id="GO:0000062">
    <property type="term" value="F:fatty-acyl-CoA binding"/>
    <property type="evidence" value="ECO:0007669"/>
    <property type="project" value="TreeGrafter"/>
</dbReference>
<dbReference type="SUPFAM" id="SSF47203">
    <property type="entry name" value="Acyl-CoA dehydrogenase C-terminal domain-like"/>
    <property type="match status" value="1"/>
</dbReference>
<dbReference type="SUPFAM" id="SSF56645">
    <property type="entry name" value="Acyl-CoA dehydrogenase NM domain-like"/>
    <property type="match status" value="1"/>
</dbReference>
<dbReference type="EMBL" id="CAJFCW020000001">
    <property type="protein sequence ID" value="CAG9081049.1"/>
    <property type="molecule type" value="Genomic_DNA"/>
</dbReference>
<dbReference type="PANTHER" id="PTHR42807:SF1">
    <property type="entry name" value="GLUTARYL-COA DEHYDROGENASE, MITOCHONDRIAL"/>
    <property type="match status" value="1"/>
</dbReference>
<dbReference type="OrthoDB" id="435240at2759"/>
<evidence type="ECO:0000256" key="2">
    <source>
        <dbReference type="ARBA" id="ARBA00004173"/>
    </source>
</evidence>
<organism evidence="10 11">
    <name type="scientific">Bursaphelenchus okinawaensis</name>
    <dbReference type="NCBI Taxonomy" id="465554"/>
    <lineage>
        <taxon>Eukaryota</taxon>
        <taxon>Metazoa</taxon>
        <taxon>Ecdysozoa</taxon>
        <taxon>Nematoda</taxon>
        <taxon>Chromadorea</taxon>
        <taxon>Rhabditida</taxon>
        <taxon>Tylenchina</taxon>
        <taxon>Tylenchomorpha</taxon>
        <taxon>Aphelenchoidea</taxon>
        <taxon>Aphelenchoididae</taxon>
        <taxon>Bursaphelenchus</taxon>
    </lineage>
</organism>
<feature type="domain" description="Acyl-CoA oxidase/dehydrogenase middle" evidence="8">
    <location>
        <begin position="152"/>
        <end position="247"/>
    </location>
</feature>
<keyword evidence="4" id="KW-0274">FAD</keyword>
<dbReference type="EMBL" id="CAJFDH010000001">
    <property type="protein sequence ID" value="CAD5206258.1"/>
    <property type="molecule type" value="Genomic_DNA"/>
</dbReference>
<evidence type="ECO:0000256" key="5">
    <source>
        <dbReference type="ARBA" id="ARBA00022946"/>
    </source>
</evidence>
<dbReference type="FunFam" id="2.40.110.10:FF:000008">
    <property type="entry name" value="Glutaryl-CoA dehydrogenase, mitochondrial"/>
    <property type="match status" value="1"/>
</dbReference>
<comment type="cofactor">
    <cofactor evidence="1">
        <name>FAD</name>
        <dbReference type="ChEBI" id="CHEBI:57692"/>
    </cofactor>
</comment>
<dbReference type="GO" id="GO:0046949">
    <property type="term" value="P:fatty-acyl-CoA biosynthetic process"/>
    <property type="evidence" value="ECO:0007669"/>
    <property type="project" value="TreeGrafter"/>
</dbReference>
<evidence type="ECO:0008006" key="12">
    <source>
        <dbReference type="Google" id="ProtNLM"/>
    </source>
</evidence>
<evidence type="ECO:0000256" key="7">
    <source>
        <dbReference type="ARBA" id="ARBA00023128"/>
    </source>
</evidence>
<dbReference type="Pfam" id="PF02770">
    <property type="entry name" value="Acyl-CoA_dh_M"/>
    <property type="match status" value="1"/>
</dbReference>
<protein>
    <recommendedName>
        <fullName evidence="12">Glutaryl-CoA dehydrogenase</fullName>
    </recommendedName>
</protein>
<evidence type="ECO:0000256" key="3">
    <source>
        <dbReference type="ARBA" id="ARBA00022630"/>
    </source>
</evidence>
<accession>A0A811JSY4</accession>
<evidence type="ECO:0000313" key="10">
    <source>
        <dbReference type="EMBL" id="CAD5206258.1"/>
    </source>
</evidence>
<reference evidence="10" key="1">
    <citation type="submission" date="2020-09" db="EMBL/GenBank/DDBJ databases">
        <authorList>
            <person name="Kikuchi T."/>
        </authorList>
    </citation>
    <scope>NUCLEOTIDE SEQUENCE</scope>
    <source>
        <strain evidence="10">SH1</strain>
    </source>
</reference>
<keyword evidence="6" id="KW-0560">Oxidoreductase</keyword>
<dbReference type="Gene3D" id="2.40.110.10">
    <property type="entry name" value="Butyryl-CoA Dehydrogenase, subunit A, domain 2"/>
    <property type="match status" value="1"/>
</dbReference>
<keyword evidence="11" id="KW-1185">Reference proteome</keyword>
<feature type="domain" description="Acyl-CoA dehydrogenase/oxidase N-terminal" evidence="9">
    <location>
        <begin position="37"/>
        <end position="148"/>
    </location>
</feature>
<dbReference type="GO" id="GO:0004361">
    <property type="term" value="F:glutaryl-CoA dehydrogenase activity"/>
    <property type="evidence" value="ECO:0007669"/>
    <property type="project" value="TreeGrafter"/>
</dbReference>
<evidence type="ECO:0000256" key="6">
    <source>
        <dbReference type="ARBA" id="ARBA00023002"/>
    </source>
</evidence>
<dbReference type="AlphaFoldDB" id="A0A811JSY4"/>
<keyword evidence="5" id="KW-0809">Transit peptide</keyword>
<gene>
    <name evidence="10" type="ORF">BOKJ2_LOCUS942</name>
</gene>
<dbReference type="InterPro" id="IPR013786">
    <property type="entry name" value="AcylCoA_DH/ox_N"/>
</dbReference>
<sequence length="297" mass="32372">MLAKCLPQVLSRNVLKNTRNVATFNYLDAFDLDSQLTEDEKALKDQARSYCQDKLQSRVTQAFRNETFDPSLIPELGQMGLLGAPYEGYGCAGVSTVGYGLLAREVERVDSGYRSIMSVQTSLVIGPIYNYGSNEQKEKYIPDLAAGKKIGCFGLTEPNHGSNPAGMETRAAFDENKKVYVLNGTKTWISNSPVADVFIVWARSKKHGGKIRGFILEKGMKGLTAPKIEGKISLRASITGQIAMDDVEVPEENLLPNAEGINGPFGCLNNARLGIAWGALGAAETCFTTARDYALER</sequence>
<dbReference type="InterPro" id="IPR052033">
    <property type="entry name" value="Glutaryl-CoA_DH_mitochondrial"/>
</dbReference>
<name>A0A811JSY4_9BILA</name>
<dbReference type="InterPro" id="IPR036250">
    <property type="entry name" value="AcylCo_DH-like_C"/>
</dbReference>
<evidence type="ECO:0000313" key="11">
    <source>
        <dbReference type="Proteomes" id="UP000614601"/>
    </source>
</evidence>
<dbReference type="InterPro" id="IPR009100">
    <property type="entry name" value="AcylCoA_DH/oxidase_NM_dom_sf"/>
</dbReference>
<dbReference type="InterPro" id="IPR006091">
    <property type="entry name" value="Acyl-CoA_Oxase/DH_mid-dom"/>
</dbReference>
<proteinExistence type="predicted"/>
<dbReference type="Proteomes" id="UP000614601">
    <property type="component" value="Unassembled WGS sequence"/>
</dbReference>
<dbReference type="InterPro" id="IPR046373">
    <property type="entry name" value="Acyl-CoA_Oxase/DH_mid-dom_sf"/>
</dbReference>
<dbReference type="Gene3D" id="1.20.140.10">
    <property type="entry name" value="Butyryl-CoA Dehydrogenase, subunit A, domain 3"/>
    <property type="match status" value="1"/>
</dbReference>
<dbReference type="InterPro" id="IPR037069">
    <property type="entry name" value="AcylCoA_DH/ox_N_sf"/>
</dbReference>
<dbReference type="GO" id="GO:0005743">
    <property type="term" value="C:mitochondrial inner membrane"/>
    <property type="evidence" value="ECO:0007669"/>
    <property type="project" value="TreeGrafter"/>
</dbReference>
<evidence type="ECO:0000259" key="9">
    <source>
        <dbReference type="Pfam" id="PF02771"/>
    </source>
</evidence>
<comment type="subcellular location">
    <subcellularLocation>
        <location evidence="2">Mitochondrion</location>
    </subcellularLocation>
</comment>
<dbReference type="GO" id="GO:0050660">
    <property type="term" value="F:flavin adenine dinucleotide binding"/>
    <property type="evidence" value="ECO:0007669"/>
    <property type="project" value="InterPro"/>
</dbReference>
<evidence type="ECO:0000256" key="4">
    <source>
        <dbReference type="ARBA" id="ARBA00022827"/>
    </source>
</evidence>
<dbReference type="Pfam" id="PF02771">
    <property type="entry name" value="Acyl-CoA_dh_N"/>
    <property type="match status" value="1"/>
</dbReference>
<dbReference type="Proteomes" id="UP000783686">
    <property type="component" value="Unassembled WGS sequence"/>
</dbReference>
<comment type="caution">
    <text evidence="10">The sequence shown here is derived from an EMBL/GenBank/DDBJ whole genome shotgun (WGS) entry which is preliminary data.</text>
</comment>
<dbReference type="FunFam" id="1.10.540.10:FF:000003">
    <property type="entry name" value="glutaryl-CoA dehydrogenase, mitochondrial"/>
    <property type="match status" value="1"/>
</dbReference>